<evidence type="ECO:0000256" key="4">
    <source>
        <dbReference type="ARBA" id="ARBA00022741"/>
    </source>
</evidence>
<dbReference type="InterPro" id="IPR027409">
    <property type="entry name" value="GroEL-like_apical_dom_sf"/>
</dbReference>
<keyword evidence="6 7" id="KW-0143">Chaperone</keyword>
<dbReference type="NCBIfam" id="NF041083">
    <property type="entry name" value="thermosome_beta"/>
    <property type="match status" value="1"/>
</dbReference>
<dbReference type="FunFam" id="3.30.260.10:FF:000017">
    <property type="entry name" value="T-complex protein 1 subunit zeta"/>
    <property type="match status" value="1"/>
</dbReference>
<dbReference type="InterPro" id="IPR053374">
    <property type="entry name" value="TCP-1_chaperonin"/>
</dbReference>
<protein>
    <submittedName>
        <fullName evidence="8">Putative TCP-1 chaperonin</fullName>
    </submittedName>
</protein>
<evidence type="ECO:0000256" key="3">
    <source>
        <dbReference type="ARBA" id="ARBA00022490"/>
    </source>
</evidence>
<keyword evidence="4 7" id="KW-0547">Nucleotide-binding</keyword>
<accession>A0A2A9MCS9</accession>
<dbReference type="GO" id="GO:0016887">
    <property type="term" value="F:ATP hydrolysis activity"/>
    <property type="evidence" value="ECO:0007669"/>
    <property type="project" value="InterPro"/>
</dbReference>
<dbReference type="Gene3D" id="3.30.260.10">
    <property type="entry name" value="TCP-1-like chaperonin intermediate domain"/>
    <property type="match status" value="1"/>
</dbReference>
<keyword evidence="3" id="KW-0963">Cytoplasm</keyword>
<dbReference type="SUPFAM" id="SSF48592">
    <property type="entry name" value="GroEL equatorial domain-like"/>
    <property type="match status" value="1"/>
</dbReference>
<reference evidence="8 9" key="1">
    <citation type="submission" date="2017-09" db="EMBL/GenBank/DDBJ databases">
        <title>Genome sequencing of Besnoitia besnoiti strain Bb-Ger1.</title>
        <authorList>
            <person name="Schares G."/>
            <person name="Venepally P."/>
            <person name="Lorenzi H.A."/>
        </authorList>
    </citation>
    <scope>NUCLEOTIDE SEQUENCE [LARGE SCALE GENOMIC DNA]</scope>
    <source>
        <strain evidence="8 9">Bb-Ger1</strain>
    </source>
</reference>
<dbReference type="PRINTS" id="PR00304">
    <property type="entry name" value="TCOMPLEXTCP1"/>
</dbReference>
<dbReference type="AlphaFoldDB" id="A0A2A9MCS9"/>
<dbReference type="GO" id="GO:0005524">
    <property type="term" value="F:ATP binding"/>
    <property type="evidence" value="ECO:0007669"/>
    <property type="project" value="UniProtKB-KW"/>
</dbReference>
<dbReference type="VEuPathDB" id="ToxoDB:BESB_044900"/>
<dbReference type="FunFam" id="1.10.560.10:FF:000038">
    <property type="entry name" value="Chaperonin containing TCP1 subunit 6B"/>
    <property type="match status" value="1"/>
</dbReference>
<dbReference type="InterPro" id="IPR027413">
    <property type="entry name" value="GROEL-like_equatorial_sf"/>
</dbReference>
<dbReference type="InterPro" id="IPR002194">
    <property type="entry name" value="Chaperonin_TCP-1_CS"/>
</dbReference>
<dbReference type="FunFam" id="3.50.7.10:FF:000004">
    <property type="entry name" value="T-complex protein 1 subunit zeta"/>
    <property type="match status" value="1"/>
</dbReference>
<evidence type="ECO:0000256" key="2">
    <source>
        <dbReference type="ARBA" id="ARBA00008020"/>
    </source>
</evidence>
<dbReference type="Gene3D" id="3.50.7.10">
    <property type="entry name" value="GroEL"/>
    <property type="match status" value="1"/>
</dbReference>
<evidence type="ECO:0000313" key="9">
    <source>
        <dbReference type="Proteomes" id="UP000224006"/>
    </source>
</evidence>
<dbReference type="PROSITE" id="PS00995">
    <property type="entry name" value="TCP1_3"/>
    <property type="match status" value="1"/>
</dbReference>
<dbReference type="GeneID" id="40309420"/>
<dbReference type="OrthoDB" id="10052040at2759"/>
<dbReference type="FunFam" id="1.10.560.10:FF:000058">
    <property type="entry name" value="T-complex protein 1 subunit zeta"/>
    <property type="match status" value="1"/>
</dbReference>
<comment type="similarity">
    <text evidence="2 7">Belongs to the TCP-1 chaperonin family.</text>
</comment>
<dbReference type="InterPro" id="IPR017998">
    <property type="entry name" value="Chaperone_TCP-1"/>
</dbReference>
<dbReference type="NCBIfam" id="TIGR02347">
    <property type="entry name" value="chap_CCT_zeta"/>
    <property type="match status" value="1"/>
</dbReference>
<dbReference type="PANTHER" id="PTHR11353">
    <property type="entry name" value="CHAPERONIN"/>
    <property type="match status" value="1"/>
</dbReference>
<evidence type="ECO:0000313" key="8">
    <source>
        <dbReference type="EMBL" id="PFH36298.1"/>
    </source>
</evidence>
<dbReference type="Pfam" id="PF00118">
    <property type="entry name" value="Cpn60_TCP1"/>
    <property type="match status" value="1"/>
</dbReference>
<dbReference type="InterPro" id="IPR002423">
    <property type="entry name" value="Cpn60/GroEL/TCP-1"/>
</dbReference>
<evidence type="ECO:0000256" key="7">
    <source>
        <dbReference type="RuleBase" id="RU004187"/>
    </source>
</evidence>
<dbReference type="GO" id="GO:0005737">
    <property type="term" value="C:cytoplasm"/>
    <property type="evidence" value="ECO:0007669"/>
    <property type="project" value="UniProtKB-SubCell"/>
</dbReference>
<proteinExistence type="inferred from homology"/>
<organism evidence="8 9">
    <name type="scientific">Besnoitia besnoiti</name>
    <name type="common">Apicomplexan protozoan</name>
    <dbReference type="NCBI Taxonomy" id="94643"/>
    <lineage>
        <taxon>Eukaryota</taxon>
        <taxon>Sar</taxon>
        <taxon>Alveolata</taxon>
        <taxon>Apicomplexa</taxon>
        <taxon>Conoidasida</taxon>
        <taxon>Coccidia</taxon>
        <taxon>Eucoccidiorida</taxon>
        <taxon>Eimeriorina</taxon>
        <taxon>Sarcocystidae</taxon>
        <taxon>Besnoitia</taxon>
    </lineage>
</organism>
<dbReference type="GO" id="GO:0051082">
    <property type="term" value="F:unfolded protein binding"/>
    <property type="evidence" value="ECO:0007669"/>
    <property type="project" value="InterPro"/>
</dbReference>
<dbReference type="RefSeq" id="XP_029220307.1">
    <property type="nucleotide sequence ID" value="XM_029362941.1"/>
</dbReference>
<keyword evidence="9" id="KW-1185">Reference proteome</keyword>
<comment type="caution">
    <text evidence="8">The sequence shown here is derived from an EMBL/GenBank/DDBJ whole genome shotgun (WGS) entry which is preliminary data.</text>
</comment>
<evidence type="ECO:0000256" key="6">
    <source>
        <dbReference type="ARBA" id="ARBA00023186"/>
    </source>
</evidence>
<dbReference type="SUPFAM" id="SSF52029">
    <property type="entry name" value="GroEL apical domain-like"/>
    <property type="match status" value="1"/>
</dbReference>
<dbReference type="Proteomes" id="UP000224006">
    <property type="component" value="Chromosome III"/>
</dbReference>
<dbReference type="CDD" id="cd03342">
    <property type="entry name" value="TCP1_zeta"/>
    <property type="match status" value="1"/>
</dbReference>
<evidence type="ECO:0000256" key="1">
    <source>
        <dbReference type="ARBA" id="ARBA00004496"/>
    </source>
</evidence>
<dbReference type="InterPro" id="IPR027410">
    <property type="entry name" value="TCP-1-like_intermed_sf"/>
</dbReference>
<keyword evidence="5 7" id="KW-0067">ATP-binding</keyword>
<name>A0A2A9MCS9_BESBE</name>
<dbReference type="GO" id="GO:0140662">
    <property type="term" value="F:ATP-dependent protein folding chaperone"/>
    <property type="evidence" value="ECO:0007669"/>
    <property type="project" value="InterPro"/>
</dbReference>
<comment type="subcellular location">
    <subcellularLocation>
        <location evidence="1">Cytoplasm</location>
    </subcellularLocation>
</comment>
<dbReference type="KEGG" id="bbes:BESB_044900"/>
<dbReference type="SUPFAM" id="SSF54849">
    <property type="entry name" value="GroEL-intermediate domain like"/>
    <property type="match status" value="1"/>
</dbReference>
<dbReference type="InterPro" id="IPR012722">
    <property type="entry name" value="Chap_CCT_zeta"/>
</dbReference>
<dbReference type="STRING" id="94643.A0A2A9MCS9"/>
<sequence>MVSIVNAKADVLRATAALAANCNAAKGLQEVVKSNFGPHGTLKMLVGGAGQIKITKDGCVLLHEMQIQHPTASMIARAATAQDESTGDGTTSSVLLIGELLRQSERLVFEGVHPRLLCRGFDKARTKCLEVLDQLKVSVPFAPLPDRELLHCVARTSLRTKLQADLADKLTPDVVDAVCLIAKPEEPQLDLFMVEILHMRHGLASETKLVRGMVMDHGARHPDMPTSLKKCFILTCNVSLEYEKSEVNSGFFYSSAEEREKMVEAERRFTDEKVKKIIEFKRKVCTPENGMSFVVLNQKGIDPPSLDLFAKDGILALRRVKRRNMERLSLCCGGNPVNCVEDLVAEDLGYAEHVYEQTLGDEKYTFVDGVRNPQSCCILIKGPNDHTIAQIKDALRDGLRAVKNVFEDRAVVPGAGAYEVAAYSALQTFKKHVQGKEKLAVEAFAQAMLAIPKVLAENSGLDAQEAALSLVDAFENKGQPVGLNLATGEALSPAVEGIWDNYRVKRQVLSIAPTLAQQLLLVDEVLKAGKSMSRG</sequence>
<dbReference type="PROSITE" id="PS00750">
    <property type="entry name" value="TCP1_1"/>
    <property type="match status" value="1"/>
</dbReference>
<gene>
    <name evidence="8" type="ORF">BESB_044900</name>
</gene>
<dbReference type="EMBL" id="NWUJ01000003">
    <property type="protein sequence ID" value="PFH36298.1"/>
    <property type="molecule type" value="Genomic_DNA"/>
</dbReference>
<dbReference type="Gene3D" id="1.10.560.10">
    <property type="entry name" value="GroEL-like equatorial domain"/>
    <property type="match status" value="1"/>
</dbReference>
<evidence type="ECO:0000256" key="5">
    <source>
        <dbReference type="ARBA" id="ARBA00022840"/>
    </source>
</evidence>